<gene>
    <name evidence="1" type="ORF">BM221_010765</name>
</gene>
<dbReference type="Proteomes" id="UP000235728">
    <property type="component" value="Unassembled WGS sequence"/>
</dbReference>
<evidence type="ECO:0000313" key="1">
    <source>
        <dbReference type="EMBL" id="PMB63402.1"/>
    </source>
</evidence>
<dbReference type="AlphaFoldDB" id="A0A2N6N814"/>
<sequence>MLRRRPRRVSPLRAAAVSIVLHCNRHPDEDYLPLHDRAAGPTCAAWTATHRENRSRQLVIVQELRNDRLTELRSLAAISSSHVAHLLAGLELRAHSRSAHQTTPGTASWRVRIIPRL</sequence>
<protein>
    <submittedName>
        <fullName evidence="1">Uncharacterized protein</fullName>
    </submittedName>
</protein>
<comment type="caution">
    <text evidence="1">The sequence shown here is derived from an EMBL/GenBank/DDBJ whole genome shotgun (WGS) entry which is preliminary data.</text>
</comment>
<name>A0A2N6N814_BEABA</name>
<evidence type="ECO:0000313" key="2">
    <source>
        <dbReference type="Proteomes" id="UP000235728"/>
    </source>
</evidence>
<organism evidence="1 2">
    <name type="scientific">Beauveria bassiana</name>
    <name type="common">White muscardine disease fungus</name>
    <name type="synonym">Tritirachium shiotae</name>
    <dbReference type="NCBI Taxonomy" id="176275"/>
    <lineage>
        <taxon>Eukaryota</taxon>
        <taxon>Fungi</taxon>
        <taxon>Dikarya</taxon>
        <taxon>Ascomycota</taxon>
        <taxon>Pezizomycotina</taxon>
        <taxon>Sordariomycetes</taxon>
        <taxon>Hypocreomycetidae</taxon>
        <taxon>Hypocreales</taxon>
        <taxon>Cordycipitaceae</taxon>
        <taxon>Beauveria</taxon>
    </lineage>
</organism>
<proteinExistence type="predicted"/>
<reference evidence="1 2" key="1">
    <citation type="journal article" date="2016" name="Appl. Microbiol. Biotechnol.">
        <title>Characterization of T-DNA insertion mutants with decreased virulence in the entomopathogenic fungus Beauveria bassiana JEF-007.</title>
        <authorList>
            <person name="Kim S."/>
            <person name="Lee S.J."/>
            <person name="Nai Y.S."/>
            <person name="Yu J.S."/>
            <person name="Lee M.R."/>
            <person name="Yang Y.T."/>
            <person name="Kim J.S."/>
        </authorList>
    </citation>
    <scope>NUCLEOTIDE SEQUENCE [LARGE SCALE GENOMIC DNA]</scope>
    <source>
        <strain evidence="1 2">JEF-007</strain>
    </source>
</reference>
<dbReference type="EMBL" id="MRVG01000023">
    <property type="protein sequence ID" value="PMB63402.1"/>
    <property type="molecule type" value="Genomic_DNA"/>
</dbReference>
<accession>A0A2N6N814</accession>